<evidence type="ECO:0000313" key="7">
    <source>
        <dbReference type="Proteomes" id="UP001566476"/>
    </source>
</evidence>
<feature type="compositionally biased region" description="Pro residues" evidence="3">
    <location>
        <begin position="149"/>
        <end position="164"/>
    </location>
</feature>
<name>A0ABV4I7C2_9ACTN</name>
<reference evidence="6 7" key="1">
    <citation type="submission" date="2024-07" db="EMBL/GenBank/DDBJ databases">
        <authorList>
            <person name="Thanompreechachai J."/>
            <person name="Duangmal K."/>
        </authorList>
    </citation>
    <scope>NUCLEOTIDE SEQUENCE [LARGE SCALE GENOMIC DNA]</scope>
    <source>
        <strain evidence="6 7">TBRC 1896</strain>
    </source>
</reference>
<organism evidence="6 7">
    <name type="scientific">Kineococcus mangrovi</name>
    <dbReference type="NCBI Taxonomy" id="1660183"/>
    <lineage>
        <taxon>Bacteria</taxon>
        <taxon>Bacillati</taxon>
        <taxon>Actinomycetota</taxon>
        <taxon>Actinomycetes</taxon>
        <taxon>Kineosporiales</taxon>
        <taxon>Kineosporiaceae</taxon>
        <taxon>Kineococcus</taxon>
    </lineage>
</organism>
<dbReference type="Pfam" id="PF13490">
    <property type="entry name" value="zf-HC2"/>
    <property type="match status" value="1"/>
</dbReference>
<protein>
    <submittedName>
        <fullName evidence="6">Zf-HC2 domain-containing protein</fullName>
    </submittedName>
</protein>
<feature type="domain" description="Putative zinc-finger" evidence="5">
    <location>
        <begin position="25"/>
        <end position="50"/>
    </location>
</feature>
<dbReference type="RefSeq" id="WP_370719318.1">
    <property type="nucleotide sequence ID" value="NZ_JBGGTQ010000005.1"/>
</dbReference>
<sequence length="265" mass="27576">MNQPPRHEHDDHAFDADPYATTAGPYVLGALTPSDRADFEHHLRSCADCRRSVEELAGLPGLLARTPREVVDTLTEDDPHAALREGTGVPDTVLPALLRAVRRHRLTRRAALAGGLVAAAGLAALALTGGLRPDAPAPTPQALPTAPSSAPPSTPQTPAAPPGPALSMDPLVPTPITATVALTEVGWGTKVDLVCAYADATTTQTRGYALYVTGTDGSTQQIGTWTAVPGGDAQLSGATSWTPAQIRSVEIKTLEGATVLRRQET</sequence>
<proteinExistence type="predicted"/>
<evidence type="ECO:0000256" key="4">
    <source>
        <dbReference type="SAM" id="Phobius"/>
    </source>
</evidence>
<keyword evidence="7" id="KW-1185">Reference proteome</keyword>
<keyword evidence="2" id="KW-0804">Transcription</keyword>
<keyword evidence="1" id="KW-0805">Transcription regulation</keyword>
<dbReference type="InterPro" id="IPR041916">
    <property type="entry name" value="Anti_sigma_zinc_sf"/>
</dbReference>
<keyword evidence="4" id="KW-0812">Transmembrane</keyword>
<evidence type="ECO:0000256" key="3">
    <source>
        <dbReference type="SAM" id="MobiDB-lite"/>
    </source>
</evidence>
<dbReference type="Proteomes" id="UP001566476">
    <property type="component" value="Unassembled WGS sequence"/>
</dbReference>
<feature type="transmembrane region" description="Helical" evidence="4">
    <location>
        <begin position="110"/>
        <end position="131"/>
    </location>
</feature>
<evidence type="ECO:0000256" key="2">
    <source>
        <dbReference type="ARBA" id="ARBA00023163"/>
    </source>
</evidence>
<feature type="region of interest" description="Disordered" evidence="3">
    <location>
        <begin position="133"/>
        <end position="170"/>
    </location>
</feature>
<evidence type="ECO:0000256" key="1">
    <source>
        <dbReference type="ARBA" id="ARBA00023015"/>
    </source>
</evidence>
<evidence type="ECO:0000259" key="5">
    <source>
        <dbReference type="Pfam" id="PF13490"/>
    </source>
</evidence>
<dbReference type="EMBL" id="JBGGTQ010000005">
    <property type="protein sequence ID" value="MEZ0493092.1"/>
    <property type="molecule type" value="Genomic_DNA"/>
</dbReference>
<dbReference type="Gene3D" id="1.10.10.1320">
    <property type="entry name" value="Anti-sigma factor, zinc-finger domain"/>
    <property type="match status" value="1"/>
</dbReference>
<dbReference type="InterPro" id="IPR027383">
    <property type="entry name" value="Znf_put"/>
</dbReference>
<keyword evidence="4" id="KW-1133">Transmembrane helix</keyword>
<comment type="caution">
    <text evidence="6">The sequence shown here is derived from an EMBL/GenBank/DDBJ whole genome shotgun (WGS) entry which is preliminary data.</text>
</comment>
<evidence type="ECO:0000313" key="6">
    <source>
        <dbReference type="EMBL" id="MEZ0493092.1"/>
    </source>
</evidence>
<keyword evidence="4" id="KW-0472">Membrane</keyword>
<accession>A0ABV4I7C2</accession>
<gene>
    <name evidence="6" type="ORF">AB2L28_12695</name>
</gene>